<feature type="transmembrane region" description="Helical" evidence="1">
    <location>
        <begin position="93"/>
        <end position="113"/>
    </location>
</feature>
<keyword evidence="1" id="KW-1133">Transmembrane helix</keyword>
<organism evidence="2 3">
    <name type="scientific">Acinetobacter seifertii</name>
    <dbReference type="NCBI Taxonomy" id="1530123"/>
    <lineage>
        <taxon>Bacteria</taxon>
        <taxon>Pseudomonadati</taxon>
        <taxon>Pseudomonadota</taxon>
        <taxon>Gammaproteobacteria</taxon>
        <taxon>Moraxellales</taxon>
        <taxon>Moraxellaceae</taxon>
        <taxon>Acinetobacter</taxon>
        <taxon>Acinetobacter calcoaceticus/baumannii complex</taxon>
    </lineage>
</organism>
<dbReference type="EMBL" id="CP061561">
    <property type="protein sequence ID" value="QNX04964.1"/>
    <property type="molecule type" value="Genomic_DNA"/>
</dbReference>
<dbReference type="RefSeq" id="WP_151682930.1">
    <property type="nucleotide sequence ID" value="NZ_BKEE01000002.1"/>
</dbReference>
<dbReference type="AlphaFoldDB" id="A0A7H2PQ31"/>
<keyword evidence="1" id="KW-0472">Membrane</keyword>
<evidence type="ECO:0000313" key="2">
    <source>
        <dbReference type="EMBL" id="QNX04964.1"/>
    </source>
</evidence>
<reference evidence="3" key="1">
    <citation type="submission" date="2020-09" db="EMBL/GenBank/DDBJ databases">
        <title>Clinical and molecular characterization of Acinetobacter seifertii in Taiwan.</title>
        <authorList>
            <person name="Li L.-H."/>
            <person name="Yang Y.-S."/>
            <person name="Sun J.-R."/>
            <person name="Huang T.-W."/>
            <person name="Huang W.-C."/>
            <person name="Wang Y.-C."/>
            <person name="Kuo T.-H."/>
            <person name="Kuo S.-C."/>
            <person name="Chen T.-L."/>
        </authorList>
    </citation>
    <scope>NUCLEOTIDE SEQUENCE [LARGE SCALE GENOMIC DNA]</scope>
    <source>
        <strain evidence="3">AS73</strain>
    </source>
</reference>
<evidence type="ECO:0000256" key="1">
    <source>
        <dbReference type="SAM" id="Phobius"/>
    </source>
</evidence>
<feature type="transmembrane region" description="Helical" evidence="1">
    <location>
        <begin position="70"/>
        <end position="87"/>
    </location>
</feature>
<feature type="transmembrane region" description="Helical" evidence="1">
    <location>
        <begin position="36"/>
        <end position="54"/>
    </location>
</feature>
<gene>
    <name evidence="2" type="ORF">IC796_16975</name>
</gene>
<keyword evidence="1" id="KW-0812">Transmembrane</keyword>
<name>A0A7H2PQ31_9GAMM</name>
<proteinExistence type="predicted"/>
<feature type="transmembrane region" description="Helical" evidence="1">
    <location>
        <begin position="12"/>
        <end position="30"/>
    </location>
</feature>
<accession>A0A7H2PQ31</accession>
<reference evidence="2 3" key="2">
    <citation type="submission" date="2020-09" db="EMBL/GenBank/DDBJ databases">
        <authorList>
            <person name="Chen F.-J."/>
            <person name="Lee Y.-T."/>
        </authorList>
    </citation>
    <scope>NUCLEOTIDE SEQUENCE [LARGE SCALE GENOMIC DNA]</scope>
    <source>
        <strain evidence="2 3">AS73</strain>
    </source>
</reference>
<dbReference type="Proteomes" id="UP000516862">
    <property type="component" value="Chromosome"/>
</dbReference>
<evidence type="ECO:0000313" key="3">
    <source>
        <dbReference type="Proteomes" id="UP000516862"/>
    </source>
</evidence>
<protein>
    <submittedName>
        <fullName evidence="2">Uncharacterized protein</fullName>
    </submittedName>
</protein>
<sequence length="121" mass="13988">MLAYWYNAPRHIKLIFIIAVCAAIYVANQVQPLSPSYTILSLVLGFGLHFGQYLQTKIPARSSYKSNFQFLLRIYPFIIVALVVWILPPQHNWIVTIHALGFVLVGFFLVSIYQNRAKRFE</sequence>